<comment type="caution">
    <text evidence="11">The sequence shown here is derived from an EMBL/GenBank/DDBJ whole genome shotgun (WGS) entry which is preliminary data.</text>
</comment>
<dbReference type="InterPro" id="IPR002656">
    <property type="entry name" value="Acyl_transf_3_dom"/>
</dbReference>
<proteinExistence type="predicted"/>
<evidence type="ECO:0000313" key="12">
    <source>
        <dbReference type="Proteomes" id="UP000010296"/>
    </source>
</evidence>
<keyword evidence="6 9" id="KW-0472">Membrane</keyword>
<keyword evidence="12" id="KW-1185">Reference proteome</keyword>
<feature type="transmembrane region" description="Helical" evidence="9">
    <location>
        <begin position="207"/>
        <end position="226"/>
    </location>
</feature>
<feature type="transmembrane region" description="Helical" evidence="9">
    <location>
        <begin position="80"/>
        <end position="98"/>
    </location>
</feature>
<evidence type="ECO:0000256" key="3">
    <source>
        <dbReference type="ARBA" id="ARBA00022679"/>
    </source>
</evidence>
<feature type="transmembrane region" description="Helical" evidence="9">
    <location>
        <begin position="263"/>
        <end position="286"/>
    </location>
</feature>
<dbReference type="Pfam" id="PF01757">
    <property type="entry name" value="Acyl_transf_3"/>
    <property type="match status" value="1"/>
</dbReference>
<evidence type="ECO:0000256" key="8">
    <source>
        <dbReference type="SAM" id="MobiDB-lite"/>
    </source>
</evidence>
<evidence type="ECO:0000256" key="1">
    <source>
        <dbReference type="ARBA" id="ARBA00004651"/>
    </source>
</evidence>
<dbReference type="InterPro" id="IPR050879">
    <property type="entry name" value="Acyltransferase_3"/>
</dbReference>
<dbReference type="PATRIC" id="fig|888064.11.peg.1408"/>
<keyword evidence="3 11" id="KW-0808">Transferase</keyword>
<dbReference type="eggNOG" id="COG1835">
    <property type="taxonomic scope" value="Bacteria"/>
</dbReference>
<evidence type="ECO:0000256" key="9">
    <source>
        <dbReference type="SAM" id="Phobius"/>
    </source>
</evidence>
<name>E6LI78_ENTI1</name>
<dbReference type="SUPFAM" id="SSF52266">
    <property type="entry name" value="SGNH hydrolase"/>
    <property type="match status" value="1"/>
</dbReference>
<keyword evidence="2" id="KW-1003">Cell membrane</keyword>
<feature type="compositionally biased region" description="Low complexity" evidence="8">
    <location>
        <begin position="430"/>
        <end position="446"/>
    </location>
</feature>
<organism evidence="11 12">
    <name type="scientific">Enterococcus italicus (strain DSM 15952 / CCUG 50447 / LMG 22039 / TP 1.5)</name>
    <dbReference type="NCBI Taxonomy" id="888064"/>
    <lineage>
        <taxon>Bacteria</taxon>
        <taxon>Bacillati</taxon>
        <taxon>Bacillota</taxon>
        <taxon>Bacilli</taxon>
        <taxon>Lactobacillales</taxon>
        <taxon>Enterococcaceae</taxon>
        <taxon>Enterococcus</taxon>
    </lineage>
</organism>
<evidence type="ECO:0000256" key="7">
    <source>
        <dbReference type="ARBA" id="ARBA00023315"/>
    </source>
</evidence>
<keyword evidence="4 9" id="KW-0812">Transmembrane</keyword>
<evidence type="ECO:0000256" key="2">
    <source>
        <dbReference type="ARBA" id="ARBA00022475"/>
    </source>
</evidence>
<dbReference type="PANTHER" id="PTHR23028:SF53">
    <property type="entry name" value="ACYL_TRANSF_3 DOMAIN-CONTAINING PROTEIN"/>
    <property type="match status" value="1"/>
</dbReference>
<dbReference type="PANTHER" id="PTHR23028">
    <property type="entry name" value="ACETYLTRANSFERASE"/>
    <property type="match status" value="1"/>
</dbReference>
<dbReference type="EMBL" id="AEPV01000081">
    <property type="protein sequence ID" value="EFU73081.1"/>
    <property type="molecule type" value="Genomic_DNA"/>
</dbReference>
<dbReference type="Gene3D" id="3.40.50.1110">
    <property type="entry name" value="SGNH hydrolase"/>
    <property type="match status" value="1"/>
</dbReference>
<dbReference type="GO" id="GO:0005886">
    <property type="term" value="C:plasma membrane"/>
    <property type="evidence" value="ECO:0007669"/>
    <property type="project" value="UniProtKB-SubCell"/>
</dbReference>
<evidence type="ECO:0000259" key="10">
    <source>
        <dbReference type="Pfam" id="PF01757"/>
    </source>
</evidence>
<evidence type="ECO:0000256" key="4">
    <source>
        <dbReference type="ARBA" id="ARBA00022692"/>
    </source>
</evidence>
<dbReference type="RefSeq" id="WP_007209079.1">
    <property type="nucleotide sequence ID" value="NZ_GL622241.1"/>
</dbReference>
<dbReference type="Proteomes" id="UP000010296">
    <property type="component" value="Unassembled WGS sequence"/>
</dbReference>
<dbReference type="GO" id="GO:0016747">
    <property type="term" value="F:acyltransferase activity, transferring groups other than amino-acyl groups"/>
    <property type="evidence" value="ECO:0007669"/>
    <property type="project" value="InterPro"/>
</dbReference>
<feature type="transmembrane region" description="Helical" evidence="9">
    <location>
        <begin position="238"/>
        <end position="257"/>
    </location>
</feature>
<dbReference type="GO" id="GO:0009103">
    <property type="term" value="P:lipopolysaccharide biosynthetic process"/>
    <property type="evidence" value="ECO:0007669"/>
    <property type="project" value="TreeGrafter"/>
</dbReference>
<reference evidence="11 12" key="1">
    <citation type="submission" date="2010-12" db="EMBL/GenBank/DDBJ databases">
        <authorList>
            <person name="Muzny D."/>
            <person name="Qin X."/>
            <person name="Deng J."/>
            <person name="Jiang H."/>
            <person name="Liu Y."/>
            <person name="Qu J."/>
            <person name="Song X.-Z."/>
            <person name="Zhang L."/>
            <person name="Thornton R."/>
            <person name="Coyle M."/>
            <person name="Francisco L."/>
            <person name="Jackson L."/>
            <person name="Javaid M."/>
            <person name="Korchina V."/>
            <person name="Kovar C."/>
            <person name="Mata R."/>
            <person name="Mathew T."/>
            <person name="Ngo R."/>
            <person name="Nguyen L."/>
            <person name="Nguyen N."/>
            <person name="Okwuonu G."/>
            <person name="Ongeri F."/>
            <person name="Pham C."/>
            <person name="Simmons D."/>
            <person name="Wilczek-Boney K."/>
            <person name="Hale W."/>
            <person name="Jakkamsetti A."/>
            <person name="Pham P."/>
            <person name="Ruth R."/>
            <person name="San Lucas F."/>
            <person name="Warren J."/>
            <person name="Zhang J."/>
            <person name="Zhao Z."/>
            <person name="Zhou C."/>
            <person name="Zhu D."/>
            <person name="Lee S."/>
            <person name="Bess C."/>
            <person name="Blankenburg K."/>
            <person name="Forbes L."/>
            <person name="Fu Q."/>
            <person name="Gubbala S."/>
            <person name="Hirani K."/>
            <person name="Jayaseelan J.C."/>
            <person name="Lara F."/>
            <person name="Munidasa M."/>
            <person name="Palculict T."/>
            <person name="Patil S."/>
            <person name="Pu L.-L."/>
            <person name="Saada N."/>
            <person name="Tang L."/>
            <person name="Weissenberger G."/>
            <person name="Zhu Y."/>
            <person name="Hemphill L."/>
            <person name="Shang Y."/>
            <person name="Youmans B."/>
            <person name="Ayvaz T."/>
            <person name="Ross M."/>
            <person name="Santibanez J."/>
            <person name="Aqrawi P."/>
            <person name="Gross S."/>
            <person name="Joshi V."/>
            <person name="Fowler G."/>
            <person name="Nazareth L."/>
            <person name="Reid J."/>
            <person name="Worley K."/>
            <person name="Petrosino J."/>
            <person name="Highlander S."/>
            <person name="Gibbs R."/>
        </authorList>
    </citation>
    <scope>NUCLEOTIDE SEQUENCE [LARGE SCALE GENOMIC DNA]</scope>
    <source>
        <strain evidence="12">DSM 15952 / CCUG 50447 / LMG 22039 / TP 1.5</strain>
    </source>
</reference>
<sequence>MKEKTMKKSRYITGIDGLRSLAVIGVILYHLMPTTMRGGYLGVPIFFVISGYLITDLLRQEWQRTQKINVKQFYYRRMKRLYPALVALLLGSSFYITLFQRNLLNNLRGVVVSSLLYLNNWWQIKQGFSYFDRFTNESPFTHLWSLAVEGQNYLIWPVLFYLLVRFVKKRSTIFYFLTGMGIASAILMAVLYQPSGDPTRVYYGTDTRLFSLWMGSALAFIWPSNHLKEKIPSQAKKLLNVAGFTSVLFLLVALFFLSDQSSFVYYGGLYLISILSTIAVAITAHPGASLNRWLTNPIFAYIGKRSYGIYLYQFPVMIFYEAKVSNLADHIWLHTLIEVLLILGISELSYRFIEEPFRKFDYSQTWPTVRDWFARPIISKAKPWQLPAAIVTVVALVGIVTAPKDQVDAEQKEFQTEISQNQKIAEKTKQQTTTESSTATTDTVDSATKEEEEEVFSTNVSDIMKKYDLSKKIVEAAQIKEVTIFGDSVALGTAKNINEVFPKAVVDAQVGRQLYGTVPLLQKLAEQGLLKDTVVIALGTNGPATSAQFDELMAYLGDRKVYFMNVRVPTQRWQNDVNDLLTEKAKQYSNMKVIDWYDLSNDHDDWFRPDRVHPTVPGRIAYTRLLAKAILK</sequence>
<protein>
    <submittedName>
        <fullName evidence="11">Acyltransferase</fullName>
    </submittedName>
</protein>
<feature type="transmembrane region" description="Helical" evidence="9">
    <location>
        <begin position="143"/>
        <end position="164"/>
    </location>
</feature>
<keyword evidence="5 9" id="KW-1133">Transmembrane helix</keyword>
<feature type="domain" description="Acyltransferase 3" evidence="10">
    <location>
        <begin position="13"/>
        <end position="343"/>
    </location>
</feature>
<dbReference type="HOGENOM" id="CLU_005679_11_2_9"/>
<feature type="transmembrane region" description="Helical" evidence="9">
    <location>
        <begin position="173"/>
        <end position="192"/>
    </location>
</feature>
<keyword evidence="7 11" id="KW-0012">Acyltransferase</keyword>
<dbReference type="CDD" id="cd01840">
    <property type="entry name" value="SGNH_hydrolase_yrhL_like"/>
    <property type="match status" value="1"/>
</dbReference>
<feature type="transmembrane region" description="Helical" evidence="9">
    <location>
        <begin position="12"/>
        <end position="32"/>
    </location>
</feature>
<dbReference type="OrthoDB" id="9796461at2"/>
<evidence type="ECO:0000256" key="6">
    <source>
        <dbReference type="ARBA" id="ARBA00023136"/>
    </source>
</evidence>
<gene>
    <name evidence="11" type="ORF">HMPREF9088_2068</name>
</gene>
<feature type="transmembrane region" description="Helical" evidence="9">
    <location>
        <begin position="38"/>
        <end position="59"/>
    </location>
</feature>
<evidence type="ECO:0000313" key="11">
    <source>
        <dbReference type="EMBL" id="EFU73081.1"/>
    </source>
</evidence>
<accession>E6LI78</accession>
<dbReference type="STRING" id="888064.HMPREF9088_2068"/>
<dbReference type="AlphaFoldDB" id="E6LI78"/>
<evidence type="ECO:0000256" key="5">
    <source>
        <dbReference type="ARBA" id="ARBA00022989"/>
    </source>
</evidence>
<feature type="transmembrane region" description="Helical" evidence="9">
    <location>
        <begin position="331"/>
        <end position="350"/>
    </location>
</feature>
<comment type="subcellular location">
    <subcellularLocation>
        <location evidence="1">Cell membrane</location>
        <topology evidence="1">Multi-pass membrane protein</topology>
    </subcellularLocation>
</comment>
<dbReference type="InterPro" id="IPR036514">
    <property type="entry name" value="SGNH_hydro_sf"/>
</dbReference>
<feature type="region of interest" description="Disordered" evidence="8">
    <location>
        <begin position="422"/>
        <end position="450"/>
    </location>
</feature>